<dbReference type="Proteomes" id="UP000541444">
    <property type="component" value="Unassembled WGS sequence"/>
</dbReference>
<dbReference type="SUPFAM" id="SSF47592">
    <property type="entry name" value="SWIB/MDM2 domain"/>
    <property type="match status" value="1"/>
</dbReference>
<organism evidence="2 3">
    <name type="scientific">Kingdonia uniflora</name>
    <dbReference type="NCBI Taxonomy" id="39325"/>
    <lineage>
        <taxon>Eukaryota</taxon>
        <taxon>Viridiplantae</taxon>
        <taxon>Streptophyta</taxon>
        <taxon>Embryophyta</taxon>
        <taxon>Tracheophyta</taxon>
        <taxon>Spermatophyta</taxon>
        <taxon>Magnoliopsida</taxon>
        <taxon>Ranunculales</taxon>
        <taxon>Circaeasteraceae</taxon>
        <taxon>Kingdonia</taxon>
    </lineage>
</organism>
<reference evidence="2 3" key="1">
    <citation type="journal article" date="2020" name="IScience">
        <title>Genome Sequencing of the Endangered Kingdonia uniflora (Circaeasteraceae, Ranunculales) Reveals Potential Mechanisms of Evolutionary Specialization.</title>
        <authorList>
            <person name="Sun Y."/>
            <person name="Deng T."/>
            <person name="Zhang A."/>
            <person name="Moore M.J."/>
            <person name="Landis J.B."/>
            <person name="Lin N."/>
            <person name="Zhang H."/>
            <person name="Zhang X."/>
            <person name="Huang J."/>
            <person name="Zhang X."/>
            <person name="Sun H."/>
            <person name="Wang H."/>
        </authorList>
    </citation>
    <scope>NUCLEOTIDE SEQUENCE [LARGE SCALE GENOMIC DNA]</scope>
    <source>
        <strain evidence="2">TB1705</strain>
        <tissue evidence="2">Leaf</tissue>
    </source>
</reference>
<feature type="region of interest" description="Disordered" evidence="1">
    <location>
        <begin position="97"/>
        <end position="116"/>
    </location>
</feature>
<feature type="compositionally biased region" description="Basic and acidic residues" evidence="1">
    <location>
        <begin position="97"/>
        <end position="106"/>
    </location>
</feature>
<accession>A0A7J7MIW3</accession>
<dbReference type="OrthoDB" id="10251073at2759"/>
<feature type="compositionally biased region" description="Basic residues" evidence="1">
    <location>
        <begin position="1"/>
        <end position="12"/>
    </location>
</feature>
<dbReference type="EMBL" id="JACGCM010001453">
    <property type="protein sequence ID" value="KAF6154849.1"/>
    <property type="molecule type" value="Genomic_DNA"/>
</dbReference>
<evidence type="ECO:0000313" key="2">
    <source>
        <dbReference type="EMBL" id="KAF6154849.1"/>
    </source>
</evidence>
<keyword evidence="3" id="KW-1185">Reference proteome</keyword>
<evidence type="ECO:0000313" key="3">
    <source>
        <dbReference type="Proteomes" id="UP000541444"/>
    </source>
</evidence>
<comment type="caution">
    <text evidence="2">The sequence shown here is derived from an EMBL/GenBank/DDBJ whole genome shotgun (WGS) entry which is preliminary data.</text>
</comment>
<dbReference type="AlphaFoldDB" id="A0A7J7MIW3"/>
<feature type="compositionally biased region" description="Acidic residues" evidence="1">
    <location>
        <begin position="16"/>
        <end position="27"/>
    </location>
</feature>
<feature type="region of interest" description="Disordered" evidence="1">
    <location>
        <begin position="1"/>
        <end position="29"/>
    </location>
</feature>
<dbReference type="Gene3D" id="1.10.245.10">
    <property type="entry name" value="SWIB/MDM2 domain"/>
    <property type="match status" value="1"/>
</dbReference>
<proteinExistence type="predicted"/>
<gene>
    <name evidence="2" type="ORF">GIB67_033878</name>
</gene>
<name>A0A7J7MIW3_9MAGN</name>
<protein>
    <submittedName>
        <fullName evidence="2">Uncharacterized protein</fullName>
    </submittedName>
</protein>
<evidence type="ECO:0000256" key="1">
    <source>
        <dbReference type="SAM" id="MobiDB-lite"/>
    </source>
</evidence>
<dbReference type="InterPro" id="IPR036885">
    <property type="entry name" value="SWIB_MDM2_dom_sf"/>
</dbReference>
<sequence>MNKLSRKWRKNRREGDDDQPIYDDTTDPIDTQEGICSARIVLHDISSLFNASPNFISLRIGKKFLSNETFERYHAYFMEEVNSWALIFTEESGSESNRQKVEKDVDSATETTNAEPSPLMDRLDTIAIICDANLQDLFGCESLSSEMVSQLLVPHFQFGSLCRCTLYMAQLWPPVVQQNERSYSFIYLFLSWMARC</sequence>